<dbReference type="PANTHER" id="PTHR30289:SF1">
    <property type="entry name" value="PEBP (PHOSPHATIDYLETHANOLAMINE-BINDING PROTEIN) FAMILY PROTEIN"/>
    <property type="match status" value="1"/>
</dbReference>
<keyword evidence="3" id="KW-1185">Reference proteome</keyword>
<reference evidence="2 3" key="1">
    <citation type="submission" date="2012-11" db="EMBL/GenBank/DDBJ databases">
        <title>Whole genome sequence of Acidisphaera rubrifaciens HS-AP3.</title>
        <authorList>
            <person name="Azuma Y."/>
            <person name="Higashiura N."/>
            <person name="Hirakawa H."/>
            <person name="Matsushita K."/>
        </authorList>
    </citation>
    <scope>NUCLEOTIDE SEQUENCE [LARGE SCALE GENOMIC DNA]</scope>
    <source>
        <strain evidence="2 3">HS-AP3</strain>
    </source>
</reference>
<name>A0A0D6P9Z5_9PROT</name>
<dbReference type="InterPro" id="IPR036610">
    <property type="entry name" value="PEBP-like_sf"/>
</dbReference>
<dbReference type="CDD" id="cd00865">
    <property type="entry name" value="PEBP_bact_arch"/>
    <property type="match status" value="1"/>
</dbReference>
<dbReference type="Proteomes" id="UP000032680">
    <property type="component" value="Unassembled WGS sequence"/>
</dbReference>
<dbReference type="OrthoDB" id="9797506at2"/>
<dbReference type="PANTHER" id="PTHR30289">
    <property type="entry name" value="UNCHARACTERIZED PROTEIN YBCL-RELATED"/>
    <property type="match status" value="1"/>
</dbReference>
<sequence length="188" mass="18926">MPKHRAIPAALAAAALLLAAPAAWAAKFTVTSPGMKAGAMMPESTVFKGFGCSGGNTSPALEWSGAPAGTKSFAVTAYDPDAPTGSGWWHWTVVNLPPGTTSLPAGAGSAGGTLPAGAVQGRTDFGAPGYGGPCPPPGKPHHYVFTVWALKTPSLPVDANASGALVGFMLHANSLAHTSVTFLYGREK</sequence>
<feature type="chain" id="PRO_5002309999" evidence="1">
    <location>
        <begin position="26"/>
        <end position="188"/>
    </location>
</feature>
<protein>
    <submittedName>
        <fullName evidence="2">Kinase inhibitor protein</fullName>
    </submittedName>
</protein>
<dbReference type="Gene3D" id="3.90.280.10">
    <property type="entry name" value="PEBP-like"/>
    <property type="match status" value="1"/>
</dbReference>
<evidence type="ECO:0000313" key="3">
    <source>
        <dbReference type="Proteomes" id="UP000032680"/>
    </source>
</evidence>
<dbReference type="EMBL" id="BANB01000659">
    <property type="protein sequence ID" value="GAN78161.1"/>
    <property type="molecule type" value="Genomic_DNA"/>
</dbReference>
<dbReference type="SUPFAM" id="SSF49777">
    <property type="entry name" value="PEBP-like"/>
    <property type="match status" value="1"/>
</dbReference>
<dbReference type="InterPro" id="IPR005247">
    <property type="entry name" value="YbhB_YbcL/LppC-like"/>
</dbReference>
<dbReference type="InterPro" id="IPR008914">
    <property type="entry name" value="PEBP"/>
</dbReference>
<feature type="signal peptide" evidence="1">
    <location>
        <begin position="1"/>
        <end position="25"/>
    </location>
</feature>
<accession>A0A0D6P9Z5</accession>
<evidence type="ECO:0000313" key="2">
    <source>
        <dbReference type="EMBL" id="GAN78161.1"/>
    </source>
</evidence>
<gene>
    <name evidence="2" type="ORF">Asru_0660_03</name>
</gene>
<dbReference type="Pfam" id="PF01161">
    <property type="entry name" value="PBP"/>
    <property type="match status" value="1"/>
</dbReference>
<dbReference type="NCBIfam" id="TIGR00481">
    <property type="entry name" value="YbhB/YbcL family Raf kinase inhibitor-like protein"/>
    <property type="match status" value="1"/>
</dbReference>
<proteinExistence type="predicted"/>
<comment type="caution">
    <text evidence="2">The sequence shown here is derived from an EMBL/GenBank/DDBJ whole genome shotgun (WGS) entry which is preliminary data.</text>
</comment>
<dbReference type="AlphaFoldDB" id="A0A0D6P9Z5"/>
<organism evidence="2 3">
    <name type="scientific">Acidisphaera rubrifaciens HS-AP3</name>
    <dbReference type="NCBI Taxonomy" id="1231350"/>
    <lineage>
        <taxon>Bacteria</taxon>
        <taxon>Pseudomonadati</taxon>
        <taxon>Pseudomonadota</taxon>
        <taxon>Alphaproteobacteria</taxon>
        <taxon>Acetobacterales</taxon>
        <taxon>Acetobacteraceae</taxon>
        <taxon>Acidisphaera</taxon>
    </lineage>
</organism>
<keyword evidence="1" id="KW-0732">Signal</keyword>
<evidence type="ECO:0000256" key="1">
    <source>
        <dbReference type="SAM" id="SignalP"/>
    </source>
</evidence>